<dbReference type="InterPro" id="IPR006690">
    <property type="entry name" value="OMPA-like_CS"/>
</dbReference>
<dbReference type="Gene3D" id="3.30.1330.60">
    <property type="entry name" value="OmpA-like domain"/>
    <property type="match status" value="1"/>
</dbReference>
<evidence type="ECO:0000256" key="4">
    <source>
        <dbReference type="SAM" id="Coils"/>
    </source>
</evidence>
<dbReference type="EMBL" id="JACOOH010000006">
    <property type="protein sequence ID" value="MBC5622371.1"/>
    <property type="molecule type" value="Genomic_DNA"/>
</dbReference>
<evidence type="ECO:0000256" key="2">
    <source>
        <dbReference type="ARBA" id="ARBA00023136"/>
    </source>
</evidence>
<dbReference type="PROSITE" id="PS51123">
    <property type="entry name" value="OMPA_2"/>
    <property type="match status" value="1"/>
</dbReference>
<reference evidence="6 7" key="1">
    <citation type="submission" date="2020-08" db="EMBL/GenBank/DDBJ databases">
        <title>Genome public.</title>
        <authorList>
            <person name="Liu C."/>
            <person name="Sun Q."/>
        </authorList>
    </citation>
    <scope>NUCLEOTIDE SEQUENCE [LARGE SCALE GENOMIC DNA]</scope>
    <source>
        <strain evidence="6 7">NSJ-56</strain>
    </source>
</reference>
<evidence type="ECO:0000256" key="1">
    <source>
        <dbReference type="ARBA" id="ARBA00004370"/>
    </source>
</evidence>
<evidence type="ECO:0000259" key="5">
    <source>
        <dbReference type="PROSITE" id="PS51123"/>
    </source>
</evidence>
<keyword evidence="7" id="KW-1185">Reference proteome</keyword>
<sequence length="386" mass="42589">MLCIAALPLLASAQNESNNLETEKGKAWSGFVTNGFWDNWFTSFNFGGQIYFGEYDSKASFGKRLTPAFDLSVGKWVLPTIGARVQAGGFTLRGATANAGNIYAKGALKNGYYKQKWQQFNVHVDGLLNLSNWIGGYRTDRFYEAVPFAGFGMIHGCSSVDNTKFMFAAGLINKMRLTDALDVNVEIKGSLVPQAFDGEVGGCKGEGILGVSVGVTYKFKQRNFRREKKAETIYTGVSPEMLSAAEAKLAEQIRRADRLQDELDQTRKALDAEKNKAKTIKNAPLAIFFKINKANLTRKELINLEYYANLIKSNPGQVYKVIGYADKATGSAEFNQKLSEKRAQNVADALIKKYGVDAKQLEVIGKGGVENLYKGDVELNRVVIIE</sequence>
<organism evidence="6 7">
    <name type="scientific">Butyricimonas hominis</name>
    <dbReference type="NCBI Taxonomy" id="2763032"/>
    <lineage>
        <taxon>Bacteria</taxon>
        <taxon>Pseudomonadati</taxon>
        <taxon>Bacteroidota</taxon>
        <taxon>Bacteroidia</taxon>
        <taxon>Bacteroidales</taxon>
        <taxon>Odoribacteraceae</taxon>
        <taxon>Butyricimonas</taxon>
    </lineage>
</organism>
<dbReference type="PANTHER" id="PTHR30329:SF21">
    <property type="entry name" value="LIPOPROTEIN YIAD-RELATED"/>
    <property type="match status" value="1"/>
</dbReference>
<dbReference type="CDD" id="cd07185">
    <property type="entry name" value="OmpA_C-like"/>
    <property type="match status" value="1"/>
</dbReference>
<feature type="domain" description="OmpA-like" evidence="5">
    <location>
        <begin position="276"/>
        <end position="386"/>
    </location>
</feature>
<dbReference type="Pfam" id="PF00691">
    <property type="entry name" value="OmpA"/>
    <property type="match status" value="1"/>
</dbReference>
<dbReference type="PANTHER" id="PTHR30329">
    <property type="entry name" value="STATOR ELEMENT OF FLAGELLAR MOTOR COMPLEX"/>
    <property type="match status" value="1"/>
</dbReference>
<protein>
    <submittedName>
        <fullName evidence="6">OmpA family protein</fullName>
    </submittedName>
</protein>
<evidence type="ECO:0000256" key="3">
    <source>
        <dbReference type="PROSITE-ProRule" id="PRU00473"/>
    </source>
</evidence>
<evidence type="ECO:0000313" key="7">
    <source>
        <dbReference type="Proteomes" id="UP000646484"/>
    </source>
</evidence>
<comment type="subcellular location">
    <subcellularLocation>
        <location evidence="1">Membrane</location>
    </subcellularLocation>
</comment>
<dbReference type="SUPFAM" id="SSF103088">
    <property type="entry name" value="OmpA-like"/>
    <property type="match status" value="1"/>
</dbReference>
<evidence type="ECO:0000313" key="6">
    <source>
        <dbReference type="EMBL" id="MBC5622371.1"/>
    </source>
</evidence>
<keyword evidence="4" id="KW-0175">Coiled coil</keyword>
<name>A0ABR7D338_9BACT</name>
<accession>A0ABR7D338</accession>
<comment type="caution">
    <text evidence="6">The sequence shown here is derived from an EMBL/GenBank/DDBJ whole genome shotgun (WGS) entry which is preliminary data.</text>
</comment>
<keyword evidence="2 3" id="KW-0472">Membrane</keyword>
<dbReference type="Proteomes" id="UP000646484">
    <property type="component" value="Unassembled WGS sequence"/>
</dbReference>
<dbReference type="InterPro" id="IPR050330">
    <property type="entry name" value="Bact_OuterMem_StrucFunc"/>
</dbReference>
<dbReference type="InterPro" id="IPR006665">
    <property type="entry name" value="OmpA-like"/>
</dbReference>
<dbReference type="InterPro" id="IPR036737">
    <property type="entry name" value="OmpA-like_sf"/>
</dbReference>
<proteinExistence type="predicted"/>
<dbReference type="PROSITE" id="PS01068">
    <property type="entry name" value="OMPA_1"/>
    <property type="match status" value="1"/>
</dbReference>
<gene>
    <name evidence="6" type="ORF">H8S64_14825</name>
</gene>
<feature type="coiled-coil region" evidence="4">
    <location>
        <begin position="242"/>
        <end position="283"/>
    </location>
</feature>